<sequence>MIETACALDCPDACGIVVDPQVFPRLQADTNNGTLCSLLNRDMFDTPRIEKPTIDGVEVSMDEALDEVAKALKEESLLWRGSGNFAVMQEVTNLLFEKIGGTLTTGTLCDGAGDAGIIEGRGVNRTLPLEQIEMAETIVVWGRNPSTTNSHIVPYLKDKKIVVIDPIATPLAKKADLHIQIKPRSDIYLALMLSRFIFMEDSEDSRWLEEFAPEFEEFYEFTREFRIKAILAHIGIDLGDMGRLISYIQGEKVLFLVGNGIQKYSTGHYTMWAIDSLAATLGLFGKDGSGVSYIGNSKLGFDNPFDVKCKSVSKVDTPFDRFKTVLVQGGNPAESMPNSSRVIDRLERVENLIYFGLYENKTSQMAKVVIPAKSFFEKDDIRLSYGSHIVRKMNRAIESDIGISEYDFCKSIYDRFGFDGLQSEEQYIEYWLKQCREMDGLYYSPAYESHPYRDGFGADSDDEFIFIDEFEDTFETLKHLQKYRKLSDKKREIDSYWLITPKAKHALNTQFKRDNIVILNPALGYDDGDSVLVSSPHGSFTFVVKNSIDTREDSIVIRANTIGVNYLTPSIISEEGEGACYQEVKVTIERVVL</sequence>
<feature type="domain" description="Molybdopterin oxidoreductase" evidence="4">
    <location>
        <begin position="48"/>
        <end position="399"/>
    </location>
</feature>
<dbReference type="AlphaFoldDB" id="A0A1W1BFJ8"/>
<gene>
    <name evidence="5" type="ORF">MNB_SV-6-1200</name>
</gene>
<evidence type="ECO:0000259" key="4">
    <source>
        <dbReference type="Pfam" id="PF00384"/>
    </source>
</evidence>
<dbReference type="SUPFAM" id="SSF53706">
    <property type="entry name" value="Formate dehydrogenase/DMSO reductase, domains 1-3"/>
    <property type="match status" value="1"/>
</dbReference>
<dbReference type="GO" id="GO:0046872">
    <property type="term" value="F:metal ion binding"/>
    <property type="evidence" value="ECO:0007669"/>
    <property type="project" value="UniProtKB-KW"/>
</dbReference>
<keyword evidence="1" id="KW-0479">Metal-binding</keyword>
<organism evidence="5">
    <name type="scientific">hydrothermal vent metagenome</name>
    <dbReference type="NCBI Taxonomy" id="652676"/>
    <lineage>
        <taxon>unclassified sequences</taxon>
        <taxon>metagenomes</taxon>
        <taxon>ecological metagenomes</taxon>
    </lineage>
</organism>
<proteinExistence type="predicted"/>
<evidence type="ECO:0000256" key="2">
    <source>
        <dbReference type="ARBA" id="ARBA00023004"/>
    </source>
</evidence>
<dbReference type="Pfam" id="PF00384">
    <property type="entry name" value="Molybdopterin"/>
    <property type="match status" value="1"/>
</dbReference>
<protein>
    <submittedName>
        <fullName evidence="5">Anaerobic dehydrogenases, typically selenocysteine-containing</fullName>
    </submittedName>
</protein>
<reference evidence="5" key="1">
    <citation type="submission" date="2016-10" db="EMBL/GenBank/DDBJ databases">
        <authorList>
            <person name="de Groot N.N."/>
        </authorList>
    </citation>
    <scope>NUCLEOTIDE SEQUENCE</scope>
</reference>
<name>A0A1W1BFJ8_9ZZZZ</name>
<dbReference type="InterPro" id="IPR006656">
    <property type="entry name" value="Mopterin_OxRdtase"/>
</dbReference>
<dbReference type="InterPro" id="IPR050612">
    <property type="entry name" value="Prok_Mopterin_Oxidored"/>
</dbReference>
<accession>A0A1W1BFJ8</accession>
<evidence type="ECO:0000256" key="1">
    <source>
        <dbReference type="ARBA" id="ARBA00022723"/>
    </source>
</evidence>
<dbReference type="Gene3D" id="3.30.2070.10">
    <property type="entry name" value="Formate dehydrogenase/DMSO reductase"/>
    <property type="match status" value="1"/>
</dbReference>
<dbReference type="PANTHER" id="PTHR43742">
    <property type="entry name" value="TRIMETHYLAMINE-N-OXIDE REDUCTASE"/>
    <property type="match status" value="1"/>
</dbReference>
<dbReference type="SUPFAM" id="SSF50692">
    <property type="entry name" value="ADC-like"/>
    <property type="match status" value="1"/>
</dbReference>
<dbReference type="GO" id="GO:0016491">
    <property type="term" value="F:oxidoreductase activity"/>
    <property type="evidence" value="ECO:0007669"/>
    <property type="project" value="InterPro"/>
</dbReference>
<dbReference type="Gene3D" id="3.40.50.740">
    <property type="match status" value="1"/>
</dbReference>
<dbReference type="InterPro" id="IPR009010">
    <property type="entry name" value="Asp_de-COase-like_dom_sf"/>
</dbReference>
<dbReference type="EMBL" id="FPHC01000025">
    <property type="protein sequence ID" value="SFV52283.1"/>
    <property type="molecule type" value="Genomic_DNA"/>
</dbReference>
<evidence type="ECO:0000256" key="3">
    <source>
        <dbReference type="ARBA" id="ARBA00023014"/>
    </source>
</evidence>
<evidence type="ECO:0000313" key="5">
    <source>
        <dbReference type="EMBL" id="SFV52283.1"/>
    </source>
</evidence>
<keyword evidence="2" id="KW-0408">Iron</keyword>
<dbReference type="GO" id="GO:0051536">
    <property type="term" value="F:iron-sulfur cluster binding"/>
    <property type="evidence" value="ECO:0007669"/>
    <property type="project" value="UniProtKB-KW"/>
</dbReference>
<dbReference type="Gene3D" id="3.40.228.10">
    <property type="entry name" value="Dimethylsulfoxide Reductase, domain 2"/>
    <property type="match status" value="1"/>
</dbReference>
<keyword evidence="3" id="KW-0411">Iron-sulfur</keyword>
<dbReference type="PANTHER" id="PTHR43742:SF6">
    <property type="entry name" value="OXIDOREDUCTASE YYAE-RELATED"/>
    <property type="match status" value="1"/>
</dbReference>